<feature type="signal peptide" evidence="1">
    <location>
        <begin position="1"/>
        <end position="23"/>
    </location>
</feature>
<dbReference type="Proteomes" id="UP000247612">
    <property type="component" value="Unassembled WGS sequence"/>
</dbReference>
<keyword evidence="3" id="KW-1185">Reference proteome</keyword>
<comment type="caution">
    <text evidence="2">The sequence shown here is derived from an EMBL/GenBank/DDBJ whole genome shotgun (WGS) entry which is preliminary data.</text>
</comment>
<keyword evidence="1" id="KW-0732">Signal</keyword>
<dbReference type="RefSeq" id="WP_022937515.1">
    <property type="nucleotide sequence ID" value="NZ_CABKRQ010000003.1"/>
</dbReference>
<reference evidence="2 3" key="1">
    <citation type="submission" date="2018-05" db="EMBL/GenBank/DDBJ databases">
        <title>Genomic Encyclopedia of Type Strains, Phase IV (KMG-IV): sequencing the most valuable type-strain genomes for metagenomic binning, comparative biology and taxonomic classification.</title>
        <authorList>
            <person name="Goeker M."/>
        </authorList>
    </citation>
    <scope>NUCLEOTIDE SEQUENCE [LARGE SCALE GENOMIC DNA]</scope>
    <source>
        <strain evidence="2 3">JC118</strain>
    </source>
</reference>
<feature type="chain" id="PRO_5016283678" description="DUF3298 domain-containing protein" evidence="1">
    <location>
        <begin position="24"/>
        <end position="694"/>
    </location>
</feature>
<dbReference type="AlphaFoldDB" id="A0A318LBF1"/>
<evidence type="ECO:0000256" key="1">
    <source>
        <dbReference type="SAM" id="SignalP"/>
    </source>
</evidence>
<dbReference type="EMBL" id="QJKH01000006">
    <property type="protein sequence ID" value="PXX79027.1"/>
    <property type="molecule type" value="Genomic_DNA"/>
</dbReference>
<evidence type="ECO:0000313" key="3">
    <source>
        <dbReference type="Proteomes" id="UP000247612"/>
    </source>
</evidence>
<evidence type="ECO:0000313" key="2">
    <source>
        <dbReference type="EMBL" id="PXX79027.1"/>
    </source>
</evidence>
<evidence type="ECO:0008006" key="4">
    <source>
        <dbReference type="Google" id="ProtNLM"/>
    </source>
</evidence>
<gene>
    <name evidence="2" type="ORF">DES51_106146</name>
</gene>
<organism evidence="2 3">
    <name type="scientific">Dielma fastidiosa</name>
    <dbReference type="NCBI Taxonomy" id="1034346"/>
    <lineage>
        <taxon>Bacteria</taxon>
        <taxon>Bacillati</taxon>
        <taxon>Bacillota</taxon>
        <taxon>Erysipelotrichia</taxon>
        <taxon>Erysipelotrichales</taxon>
        <taxon>Erysipelotrichaceae</taxon>
        <taxon>Dielma</taxon>
    </lineage>
</organism>
<accession>A0A318LBF1</accession>
<name>A0A318LBF1_9FIRM</name>
<sequence length="694" mass="79834">MKHLKVLLTLLLGVSLSVCPIKAADLQHLYYPFNGDTQPFPFTEVNNPNDLRNQPWNIKKLSKLKSLPIYTYELLEFDEMMKQAEAIEALFGLKSNRIRKNFSENDRENIYLDGDNHRLYFYENGSYSLRFDEPLSVSKQAYTTNEFNDSSFIKQLARSFYKQHLTELVSYTKPQISVTYQSGFRGVITASATIQEAASQQQEKQFNASYNTLTLSFDEHGLTQIDYHAPAKVLVGNADLLSVDEAIEQLKLFIDDETMPEIKKIYDGKLFYANAFELKQTIPVYQLYYKNSEEPNTYHIMQAPAVKLDKEYLDSKQSKEQQAIANAAINSAPLSLQVSLPNDLTMIKQNKDAKFSYTAAGGVGAAGGLYYFYTEKQLEAIKSSRWNLTNFTSDALFPIYHKASLSEADMQSMADAICNYFNATIKSIEYYEPLNFHADDFILTRSHRMDSTQKSLTVDTDLFYLRINEHGTVVLSIDLPYADTTDFPYSKNPDSNYTRYIDPQANTEKNTAFYQREMLTAYERIFKNLWTLDKPIADIQEVSASSIATNHELDYWTRLEENRSDLTLSQQLFAASYQQLGFRFKEEGLNSISYTPIIGTKICDTTLLSVDDAIRQFNQLMAIPPQINEVLTVTVGYNTEDYLYDTIPVYNVYYQEDDRIKCATMPAVTIDRDQYYVAPNIMFELHMEDVFRKE</sequence>
<proteinExistence type="predicted"/>
<protein>
    <recommendedName>
        <fullName evidence="4">DUF3298 domain-containing protein</fullName>
    </recommendedName>
</protein>